<name>A0A9Q8VFI2_9HYPO</name>
<feature type="region of interest" description="Disordered" evidence="1">
    <location>
        <begin position="147"/>
        <end position="178"/>
    </location>
</feature>
<feature type="compositionally biased region" description="Low complexity" evidence="1">
    <location>
        <begin position="19"/>
        <end position="30"/>
    </location>
</feature>
<dbReference type="RefSeq" id="XP_047846420.1">
    <property type="nucleotide sequence ID" value="XM_047990413.1"/>
</dbReference>
<proteinExistence type="predicted"/>
<keyword evidence="3" id="KW-1185">Reference proteome</keyword>
<evidence type="ECO:0000256" key="1">
    <source>
        <dbReference type="SAM" id="MobiDB-lite"/>
    </source>
</evidence>
<dbReference type="AlphaFoldDB" id="A0A9Q8VFI2"/>
<reference evidence="2" key="1">
    <citation type="submission" date="2021-11" db="EMBL/GenBank/DDBJ databases">
        <title>Purpureocillium_takamizusanense_genome.</title>
        <authorList>
            <person name="Nguyen N.-H."/>
        </authorList>
    </citation>
    <scope>NUCLEOTIDE SEQUENCE</scope>
    <source>
        <strain evidence="2">PT3</strain>
    </source>
</reference>
<accession>A0A9Q8VFI2</accession>
<dbReference type="EMBL" id="CP086362">
    <property type="protein sequence ID" value="UNI22939.1"/>
    <property type="molecule type" value="Genomic_DNA"/>
</dbReference>
<dbReference type="Proteomes" id="UP000829364">
    <property type="component" value="Chromosome 9"/>
</dbReference>
<gene>
    <name evidence="2" type="ORF">JDV02_008783</name>
</gene>
<dbReference type="KEGG" id="ptkz:JDV02_008783"/>
<feature type="region of interest" description="Disordered" evidence="1">
    <location>
        <begin position="1"/>
        <end position="119"/>
    </location>
</feature>
<evidence type="ECO:0000313" key="2">
    <source>
        <dbReference type="EMBL" id="UNI22939.1"/>
    </source>
</evidence>
<protein>
    <submittedName>
        <fullName evidence="2">Uncharacterized protein</fullName>
    </submittedName>
</protein>
<evidence type="ECO:0000313" key="3">
    <source>
        <dbReference type="Proteomes" id="UP000829364"/>
    </source>
</evidence>
<organism evidence="2 3">
    <name type="scientific">Purpureocillium takamizusanense</name>
    <dbReference type="NCBI Taxonomy" id="2060973"/>
    <lineage>
        <taxon>Eukaryota</taxon>
        <taxon>Fungi</taxon>
        <taxon>Dikarya</taxon>
        <taxon>Ascomycota</taxon>
        <taxon>Pezizomycotina</taxon>
        <taxon>Sordariomycetes</taxon>
        <taxon>Hypocreomycetidae</taxon>
        <taxon>Hypocreales</taxon>
        <taxon>Ophiocordycipitaceae</taxon>
        <taxon>Purpureocillium</taxon>
    </lineage>
</organism>
<feature type="compositionally biased region" description="Polar residues" evidence="1">
    <location>
        <begin position="91"/>
        <end position="114"/>
    </location>
</feature>
<dbReference type="GeneID" id="72070728"/>
<dbReference type="OrthoDB" id="5106716at2759"/>
<sequence length="266" mass="29722">MSPQHGNKLIRWLKRFASRRAAAPSGGRRPTAGSDDKHEDATSHIARGSLGQLYANDDEGTARQGGCMSSEIAPSTDQSHCKDTPRWQGMPENTATPKGTTNGPGNEQEQNYNTPRYEENIKTEEIYRSDDERPAKQFQGLPAGRNQALHDAQPSHREDTASASGSPTRKNKAVEGVTDSTKGEYCDVTTHVRPAVVEEHIRPHVHTIYEPTRTRSIHIHEHKYLIQPIKDPQPTTIQEQHWLWDPNGGQMQRISLDVGQRLMGNI</sequence>